<dbReference type="SUPFAM" id="SSF52540">
    <property type="entry name" value="P-loop containing nucleoside triphosphate hydrolases"/>
    <property type="match status" value="2"/>
</dbReference>
<keyword evidence="5" id="KW-0812">Transmembrane</keyword>
<feature type="compositionally biased region" description="Low complexity" evidence="4">
    <location>
        <begin position="206"/>
        <end position="216"/>
    </location>
</feature>
<evidence type="ECO:0000313" key="7">
    <source>
        <dbReference type="EMBL" id="SBS89538.1"/>
    </source>
</evidence>
<evidence type="ECO:0000256" key="2">
    <source>
        <dbReference type="ARBA" id="ARBA00023134"/>
    </source>
</evidence>
<feature type="transmembrane region" description="Helical" evidence="5">
    <location>
        <begin position="21"/>
        <end position="39"/>
    </location>
</feature>
<dbReference type="Proteomes" id="UP000078560">
    <property type="component" value="Unassembled WGS sequence"/>
</dbReference>
<proteinExistence type="predicted"/>
<feature type="domain" description="G" evidence="6">
    <location>
        <begin position="538"/>
        <end position="604"/>
    </location>
</feature>
<organism evidence="7 8">
    <name type="scientific">Plasmodium ovale curtisi</name>
    <dbReference type="NCBI Taxonomy" id="864141"/>
    <lineage>
        <taxon>Eukaryota</taxon>
        <taxon>Sar</taxon>
        <taxon>Alveolata</taxon>
        <taxon>Apicomplexa</taxon>
        <taxon>Aconoidasida</taxon>
        <taxon>Haemosporida</taxon>
        <taxon>Plasmodiidae</taxon>
        <taxon>Plasmodium</taxon>
        <taxon>Plasmodium (Plasmodium)</taxon>
    </lineage>
</organism>
<name>A0A1A8WBZ9_PLAOA</name>
<feature type="coiled-coil region" evidence="3">
    <location>
        <begin position="103"/>
        <end position="138"/>
    </location>
</feature>
<keyword evidence="2" id="KW-0342">GTP-binding</keyword>
<dbReference type="PANTHER" id="PTHR45782:SF4">
    <property type="entry name" value="MITOCHONDRIAL RIBOSOME-ASSOCIATED GTPASE 1"/>
    <property type="match status" value="1"/>
</dbReference>
<dbReference type="Pfam" id="PF01926">
    <property type="entry name" value="MMR_HSR1"/>
    <property type="match status" value="1"/>
</dbReference>
<dbReference type="PANTHER" id="PTHR45782">
    <property type="entry name" value="MITOCHONDRIAL RIBOSOME-ASSOCIATED GTPASE 1"/>
    <property type="match status" value="1"/>
</dbReference>
<feature type="region of interest" description="Disordered" evidence="4">
    <location>
        <begin position="206"/>
        <end position="245"/>
    </location>
</feature>
<keyword evidence="5" id="KW-0472">Membrane</keyword>
<evidence type="ECO:0000256" key="1">
    <source>
        <dbReference type="ARBA" id="ARBA00022741"/>
    </source>
</evidence>
<evidence type="ECO:0000256" key="5">
    <source>
        <dbReference type="SAM" id="Phobius"/>
    </source>
</evidence>
<dbReference type="AlphaFoldDB" id="A0A1A8WBZ9"/>
<dbReference type="Gene3D" id="3.40.50.300">
    <property type="entry name" value="P-loop containing nucleotide triphosphate hydrolases"/>
    <property type="match status" value="1"/>
</dbReference>
<dbReference type="GO" id="GO:0005525">
    <property type="term" value="F:GTP binding"/>
    <property type="evidence" value="ECO:0007669"/>
    <property type="project" value="UniProtKB-KW"/>
</dbReference>
<feature type="non-terminal residue" evidence="7">
    <location>
        <position position="1"/>
    </location>
</feature>
<dbReference type="InterPro" id="IPR027417">
    <property type="entry name" value="P-loop_NTPase"/>
</dbReference>
<dbReference type="InterPro" id="IPR006073">
    <property type="entry name" value="GTP-bd"/>
</dbReference>
<dbReference type="GO" id="GO:0032543">
    <property type="term" value="P:mitochondrial translation"/>
    <property type="evidence" value="ECO:0007669"/>
    <property type="project" value="TreeGrafter"/>
</dbReference>
<keyword evidence="3" id="KW-0175">Coiled coil</keyword>
<reference evidence="8" key="1">
    <citation type="submission" date="2016-05" db="EMBL/GenBank/DDBJ databases">
        <authorList>
            <person name="Naeem Raeece"/>
        </authorList>
    </citation>
    <scope>NUCLEOTIDE SEQUENCE [LARGE SCALE GENOMIC DNA]</scope>
</reference>
<gene>
    <name evidence="7" type="ORF">POVCU2_0055610</name>
</gene>
<evidence type="ECO:0000256" key="3">
    <source>
        <dbReference type="SAM" id="Coils"/>
    </source>
</evidence>
<dbReference type="GO" id="GO:0003924">
    <property type="term" value="F:GTPase activity"/>
    <property type="evidence" value="ECO:0007669"/>
    <property type="project" value="TreeGrafter"/>
</dbReference>
<protein>
    <submittedName>
        <fullName evidence="7">Ribosome biogenesis GTPase A, putative (RbgA)</fullName>
    </submittedName>
</protein>
<evidence type="ECO:0000256" key="4">
    <source>
        <dbReference type="SAM" id="MobiDB-lite"/>
    </source>
</evidence>
<dbReference type="EMBL" id="FLQU01000753">
    <property type="protein sequence ID" value="SBS89538.1"/>
    <property type="molecule type" value="Genomic_DNA"/>
</dbReference>
<evidence type="ECO:0000259" key="6">
    <source>
        <dbReference type="Pfam" id="PF01926"/>
    </source>
</evidence>
<keyword evidence="5" id="KW-1133">Transmembrane helix</keyword>
<evidence type="ECO:0000313" key="8">
    <source>
        <dbReference type="Proteomes" id="UP000078560"/>
    </source>
</evidence>
<dbReference type="GO" id="GO:0005739">
    <property type="term" value="C:mitochondrion"/>
    <property type="evidence" value="ECO:0007669"/>
    <property type="project" value="TreeGrafter"/>
</dbReference>
<feature type="non-terminal residue" evidence="7">
    <location>
        <position position="837"/>
    </location>
</feature>
<keyword evidence="1" id="KW-0547">Nucleotide-binding</keyword>
<feature type="compositionally biased region" description="Basic and acidic residues" evidence="4">
    <location>
        <begin position="217"/>
        <end position="245"/>
    </location>
</feature>
<accession>A0A1A8WBZ9</accession>
<sequence length="837" mass="98334">IAKNIIKSLKNKDLFNKYRLYIIYIFILLTFSFITIVKYNRYVSSTVNPDIQKNNNLIHDVNNVNIQNEDKTDTENTNWSNVGKYGKEVESTEFFPTFDEYFNNRSKEDYEKLEAEKLKVLTENASTYKDEIRKVMEKSYKSEYEKLKKEDEEDSKISQDVHENLKVTFVMKKNIDNFLFTQYSYMINKLKEKSEILKSLKSVFNNDNNKGNNTSDNVKENNNDPVSLDEKTEKDNNDENNAKFKAIDKSEDVENALAFYKKGSNKENNLIEEVNFFKPQKGYAEEKRISTFSDQMFANVKIESKNLLTKGEEYGTNDGGLKLEKGEEVVSNYNNEEEGTELFLKNNVSVLELFKENVKTSLKYKNENIIKNNLNENLLCGRVKVHWFPKFMKRIIMKIPDYIKISDIIIEVRNGIIPFVFDDLYALNMFDIYTNKPKIIVYTNCDRASVKGTEEWGNYYRRKLYWSDKKFNRNIKSDLNASINSANNNPMKKSAVIFVDAKNGKKEIIVLKKLINRLCERVIESKRKKGIHNYKVKCIFLGLPNVGKSALINKILEIKKTKSYDLPGLTKNIQMYSTKKYELIDTPGIIAHNLYKLRERVYDKNNRILDEIYNKNNKDYSIDNVVNIKNYNSYMHVENNIYLLALCNHISPKMYDIYNIAEVLIQNIYNTYLYDNEYVDLKKIINRYQINFVDCINSQGQFSAYHFIQKLARDRFNNDLNQASMRIVSDFRKNYLGKMTLNYPIYFNKKAITLKRDNQFVNSASDRYVGCDNNSNCDYCSTQSDSRSIDNLLEEANKKHEYNVFDTSNYKKNIVNYNASTKENIMKSSQSNIFYEQ</sequence>